<gene>
    <name evidence="2" type="ORF">F5544_14195</name>
</gene>
<dbReference type="KEGG" id="nah:F5544_14195"/>
<dbReference type="Pfam" id="PF09825">
    <property type="entry name" value="BPL_N"/>
    <property type="match status" value="1"/>
</dbReference>
<sequence>MIRRRTFLIATAAVTGTAAGGGAAFYETYRHREPDPLALVYRGPASKPGCPEAVAALLSSTATALRVAYVGPRERLPLTAETLSSATIFAQPGGGEVEDAWPSLRAHAEPVRDWVRAGGIYLGFCLGAYLAGKLGYRLLDGHVDQYISTPHAIVTSTRDTVIPIDWRDRRYRLFFQDGPAFRLNAAAPALRLATYTTGEPAALVTTCGKGQLGLVGPHPEADKSWFQPPELSPEGAIHPELGHDLIESALIPLQSAPPV</sequence>
<dbReference type="InterPro" id="IPR029062">
    <property type="entry name" value="Class_I_gatase-like"/>
</dbReference>
<dbReference type="AlphaFoldDB" id="A0A6G9YCE4"/>
<dbReference type="SUPFAM" id="SSF52317">
    <property type="entry name" value="Class I glutamine amidotransferase-like"/>
    <property type="match status" value="1"/>
</dbReference>
<name>A0A6G9YCE4_9NOCA</name>
<organism evidence="2 3">
    <name type="scientific">Nocardia arthritidis</name>
    <dbReference type="NCBI Taxonomy" id="228602"/>
    <lineage>
        <taxon>Bacteria</taxon>
        <taxon>Bacillati</taxon>
        <taxon>Actinomycetota</taxon>
        <taxon>Actinomycetes</taxon>
        <taxon>Mycobacteriales</taxon>
        <taxon>Nocardiaceae</taxon>
        <taxon>Nocardia</taxon>
    </lineage>
</organism>
<keyword evidence="3" id="KW-1185">Reference proteome</keyword>
<protein>
    <recommendedName>
        <fullName evidence="1">Biotin-protein ligase N-terminal domain-containing protein</fullName>
    </recommendedName>
</protein>
<dbReference type="EMBL" id="CP046172">
    <property type="protein sequence ID" value="QIS10726.1"/>
    <property type="molecule type" value="Genomic_DNA"/>
</dbReference>
<dbReference type="InterPro" id="IPR019197">
    <property type="entry name" value="Biotin-prot_ligase_N"/>
</dbReference>
<reference evidence="2 3" key="1">
    <citation type="journal article" date="2019" name="ACS Chem. Biol.">
        <title>Identification and Mobilization of a Cryptic Antibiotic Biosynthesis Gene Locus from a Human-Pathogenic Nocardia Isolate.</title>
        <authorList>
            <person name="Herisse M."/>
            <person name="Ishida K."/>
            <person name="Porter J.L."/>
            <person name="Howden B."/>
            <person name="Hertweck C."/>
            <person name="Stinear T.P."/>
            <person name="Pidot S.J."/>
        </authorList>
    </citation>
    <scope>NUCLEOTIDE SEQUENCE [LARGE SCALE GENOMIC DNA]</scope>
    <source>
        <strain evidence="2 3">AUSMDU00012717</strain>
    </source>
</reference>
<evidence type="ECO:0000259" key="1">
    <source>
        <dbReference type="Pfam" id="PF09825"/>
    </source>
</evidence>
<dbReference type="Proteomes" id="UP000503540">
    <property type="component" value="Chromosome"/>
</dbReference>
<evidence type="ECO:0000313" key="2">
    <source>
        <dbReference type="EMBL" id="QIS10726.1"/>
    </source>
</evidence>
<accession>A0A6G9YCE4</accession>
<evidence type="ECO:0000313" key="3">
    <source>
        <dbReference type="Proteomes" id="UP000503540"/>
    </source>
</evidence>
<proteinExistence type="predicted"/>
<dbReference type="RefSeq" id="WP_167473662.1">
    <property type="nucleotide sequence ID" value="NZ_CP046172.1"/>
</dbReference>
<feature type="domain" description="Biotin-protein ligase N-terminal" evidence="1">
    <location>
        <begin position="39"/>
        <end position="132"/>
    </location>
</feature>